<dbReference type="Proteomes" id="UP000765509">
    <property type="component" value="Unassembled WGS sequence"/>
</dbReference>
<dbReference type="InterPro" id="IPR006912">
    <property type="entry name" value="Harbinger_derived_prot"/>
</dbReference>
<reference evidence="1" key="1">
    <citation type="submission" date="2021-03" db="EMBL/GenBank/DDBJ databases">
        <title>Draft genome sequence of rust myrtle Austropuccinia psidii MF-1, a brazilian biotype.</title>
        <authorList>
            <person name="Quecine M.C."/>
            <person name="Pachon D.M.R."/>
            <person name="Bonatelli M.L."/>
            <person name="Correr F.H."/>
            <person name="Franceschini L.M."/>
            <person name="Leite T.F."/>
            <person name="Margarido G.R.A."/>
            <person name="Almeida C.A."/>
            <person name="Ferrarezi J.A."/>
            <person name="Labate C.A."/>
        </authorList>
    </citation>
    <scope>NUCLEOTIDE SEQUENCE</scope>
    <source>
        <strain evidence="1">MF-1</strain>
    </source>
</reference>
<proteinExistence type="predicted"/>
<dbReference type="PANTHER" id="PTHR47150:SF6">
    <property type="entry name" value="OS01G0872900 PROTEIN"/>
    <property type="match status" value="1"/>
</dbReference>
<dbReference type="EMBL" id="AVOT02002850">
    <property type="protein sequence ID" value="MBW0471749.1"/>
    <property type="molecule type" value="Genomic_DNA"/>
</dbReference>
<comment type="caution">
    <text evidence="1">The sequence shown here is derived from an EMBL/GenBank/DDBJ whole genome shotgun (WGS) entry which is preliminary data.</text>
</comment>
<keyword evidence="2" id="KW-1185">Reference proteome</keyword>
<name>A0A9Q3BSW1_9BASI</name>
<accession>A0A9Q3BSW1</accession>
<protein>
    <recommendedName>
        <fullName evidence="3">DDE Tnp4 domain-containing protein</fullName>
    </recommendedName>
</protein>
<evidence type="ECO:0008006" key="3">
    <source>
        <dbReference type="Google" id="ProtNLM"/>
    </source>
</evidence>
<dbReference type="OrthoDB" id="2506095at2759"/>
<organism evidence="1 2">
    <name type="scientific">Austropuccinia psidii MF-1</name>
    <dbReference type="NCBI Taxonomy" id="1389203"/>
    <lineage>
        <taxon>Eukaryota</taxon>
        <taxon>Fungi</taxon>
        <taxon>Dikarya</taxon>
        <taxon>Basidiomycota</taxon>
        <taxon>Pucciniomycotina</taxon>
        <taxon>Pucciniomycetes</taxon>
        <taxon>Pucciniales</taxon>
        <taxon>Sphaerophragmiaceae</taxon>
        <taxon>Austropuccinia</taxon>
    </lineage>
</organism>
<dbReference type="PANTHER" id="PTHR47150">
    <property type="entry name" value="OS12G0169200 PROTEIN"/>
    <property type="match status" value="1"/>
</dbReference>
<sequence length="299" mass="34439">MQQLSYGVSADQVDEYLRLSETTSLSSLHQFCEGIIELYGPTYLRYPNQNDIECLMNMGEKRGFPGMLGSVDCMHWVWKNCPHAWAGQYKGKEKAPTLILEAVVSQDLWFWHAFFGMPGSHNDLNVLDCSSLFDQILTGNAPECRYTINGSNYEMGYYLADGIYPDWATLVKTISQPQGAKRQYFAQMQESARKDVERAFGVLQSRFSIIKSPARIWCQKKINNIMQSCIILHNMIVEDETGLELEEFLPEGEIRRNSYNEVFANYVTRLKHLQSSTAHQALKLDLIEHLWAQKDFQTY</sequence>
<dbReference type="Pfam" id="PF04827">
    <property type="entry name" value="Plant_tran"/>
    <property type="match status" value="1"/>
</dbReference>
<gene>
    <name evidence="1" type="ORF">O181_011464</name>
</gene>
<evidence type="ECO:0000313" key="2">
    <source>
        <dbReference type="Proteomes" id="UP000765509"/>
    </source>
</evidence>
<dbReference type="AlphaFoldDB" id="A0A9Q3BSW1"/>
<evidence type="ECO:0000313" key="1">
    <source>
        <dbReference type="EMBL" id="MBW0471749.1"/>
    </source>
</evidence>